<keyword evidence="5" id="KW-0378">Hydrolase</keyword>
<evidence type="ECO:0000256" key="2">
    <source>
        <dbReference type="ARBA" id="ARBA00005992"/>
    </source>
</evidence>
<dbReference type="PANTHER" id="PTHR30582">
    <property type="entry name" value="L,D-TRANSPEPTIDASE"/>
    <property type="match status" value="1"/>
</dbReference>
<keyword evidence="10" id="KW-0732">Signal</keyword>
<sequence length="229" mass="25060">MSLSRRAFLLAVPVGVAGCATNSPPAPPTPIVATPPQRFPTPAPEVKALYEGMKDGDWELPAVDLTLVDPRYLRQKVTYSSPYPVGTIVVDTPQHFLYLVQENETALRYGIGVGREGFAWSGEAQIARKAAWPFWYPPVEMQARDEKARRWAGGMPGGLDNPLGARALYLYQDGRDTLYRIHGTAEARTIGRNVSSGCIRMINHDVIDLSARVPVGTNVVVLEVQTGES</sequence>
<evidence type="ECO:0000256" key="9">
    <source>
        <dbReference type="PROSITE-ProRule" id="PRU01373"/>
    </source>
</evidence>
<dbReference type="InterPro" id="IPR005490">
    <property type="entry name" value="LD_TPept_cat_dom"/>
</dbReference>
<comment type="similarity">
    <text evidence="2">Belongs to the YkuD family.</text>
</comment>
<keyword evidence="7 9" id="KW-0573">Peptidoglycan synthesis</keyword>
<keyword evidence="13" id="KW-1185">Reference proteome</keyword>
<feature type="domain" description="L,D-TPase catalytic" evidence="11">
    <location>
        <begin position="86"/>
        <end position="222"/>
    </location>
</feature>
<dbReference type="PANTHER" id="PTHR30582:SF24">
    <property type="entry name" value="L,D-TRANSPEPTIDASE ERFK_SRFK-RELATED"/>
    <property type="match status" value="1"/>
</dbReference>
<evidence type="ECO:0000256" key="1">
    <source>
        <dbReference type="ARBA" id="ARBA00004752"/>
    </source>
</evidence>
<organism evidence="12 13">
    <name type="scientific">Pleomorphomonas carboxyditropha</name>
    <dbReference type="NCBI Taxonomy" id="2023338"/>
    <lineage>
        <taxon>Bacteria</taxon>
        <taxon>Pseudomonadati</taxon>
        <taxon>Pseudomonadota</taxon>
        <taxon>Alphaproteobacteria</taxon>
        <taxon>Hyphomicrobiales</taxon>
        <taxon>Pleomorphomonadaceae</taxon>
        <taxon>Pleomorphomonas</taxon>
    </lineage>
</organism>
<comment type="caution">
    <text evidence="12">The sequence shown here is derived from an EMBL/GenBank/DDBJ whole genome shotgun (WGS) entry which is preliminary data.</text>
</comment>
<dbReference type="OrthoDB" id="8402157at2"/>
<feature type="signal peptide" evidence="10">
    <location>
        <begin position="1"/>
        <end position="17"/>
    </location>
</feature>
<dbReference type="GO" id="GO:0016757">
    <property type="term" value="F:glycosyltransferase activity"/>
    <property type="evidence" value="ECO:0007669"/>
    <property type="project" value="UniProtKB-KW"/>
</dbReference>
<feature type="active site" description="Proton donor/acceptor" evidence="9">
    <location>
        <position position="182"/>
    </location>
</feature>
<protein>
    <recommendedName>
        <fullName evidence="11">L,D-TPase catalytic domain-containing protein</fullName>
    </recommendedName>
</protein>
<keyword evidence="6 9" id="KW-0133">Cell shape</keyword>
<evidence type="ECO:0000256" key="3">
    <source>
        <dbReference type="ARBA" id="ARBA00022676"/>
    </source>
</evidence>
<keyword evidence="3" id="KW-0328">Glycosyltransferase</keyword>
<evidence type="ECO:0000313" key="12">
    <source>
        <dbReference type="EMBL" id="PIO97081.1"/>
    </source>
</evidence>
<dbReference type="Pfam" id="PF03734">
    <property type="entry name" value="YkuD"/>
    <property type="match status" value="1"/>
</dbReference>
<dbReference type="Gene3D" id="2.40.440.10">
    <property type="entry name" value="L,D-transpeptidase catalytic domain-like"/>
    <property type="match status" value="1"/>
</dbReference>
<dbReference type="FunFam" id="2.40.440.10:FF:000002">
    <property type="entry name" value="L,D-transpeptidase ErfK/SrfK"/>
    <property type="match status" value="1"/>
</dbReference>
<dbReference type="SUPFAM" id="SSF141523">
    <property type="entry name" value="L,D-transpeptidase catalytic domain-like"/>
    <property type="match status" value="1"/>
</dbReference>
<dbReference type="Proteomes" id="UP000231070">
    <property type="component" value="Unassembled WGS sequence"/>
</dbReference>
<dbReference type="PROSITE" id="PS51257">
    <property type="entry name" value="PROKAR_LIPOPROTEIN"/>
    <property type="match status" value="1"/>
</dbReference>
<dbReference type="EMBL" id="NQVN01000022">
    <property type="protein sequence ID" value="PIO97081.1"/>
    <property type="molecule type" value="Genomic_DNA"/>
</dbReference>
<proteinExistence type="inferred from homology"/>
<name>A0A2G9WQT6_9HYPH</name>
<dbReference type="PROSITE" id="PS52029">
    <property type="entry name" value="LD_TPASE"/>
    <property type="match status" value="1"/>
</dbReference>
<evidence type="ECO:0000256" key="6">
    <source>
        <dbReference type="ARBA" id="ARBA00022960"/>
    </source>
</evidence>
<evidence type="ECO:0000256" key="10">
    <source>
        <dbReference type="SAM" id="SignalP"/>
    </source>
</evidence>
<comment type="pathway">
    <text evidence="1 9">Cell wall biogenesis; peptidoglycan biosynthesis.</text>
</comment>
<accession>A0A2G9WQT6</accession>
<dbReference type="GO" id="GO:0071555">
    <property type="term" value="P:cell wall organization"/>
    <property type="evidence" value="ECO:0007669"/>
    <property type="project" value="UniProtKB-UniRule"/>
</dbReference>
<evidence type="ECO:0000313" key="13">
    <source>
        <dbReference type="Proteomes" id="UP000231070"/>
    </source>
</evidence>
<evidence type="ECO:0000256" key="8">
    <source>
        <dbReference type="ARBA" id="ARBA00023316"/>
    </source>
</evidence>
<dbReference type="UniPathway" id="UPA00219"/>
<keyword evidence="4" id="KW-0808">Transferase</keyword>
<evidence type="ECO:0000256" key="4">
    <source>
        <dbReference type="ARBA" id="ARBA00022679"/>
    </source>
</evidence>
<reference evidence="12 13" key="1">
    <citation type="submission" date="2017-08" db="EMBL/GenBank/DDBJ databases">
        <title>Pleomorphomonas carboxidotrophicus sp. nov., a new mesophilic hydrogenogenic carboxidotroph.</title>
        <authorList>
            <person name="Esquivel-Elizondo S."/>
            <person name="Krajmalnik-Brown R."/>
            <person name="Maldonado J."/>
        </authorList>
    </citation>
    <scope>NUCLEOTIDE SEQUENCE [LARGE SCALE GENOMIC DNA]</scope>
    <source>
        <strain evidence="12 13">SVCO-16</strain>
    </source>
</reference>
<gene>
    <name evidence="12" type="ORF">CJ014_22325</name>
</gene>
<dbReference type="GO" id="GO:0018104">
    <property type="term" value="P:peptidoglycan-protein cross-linking"/>
    <property type="evidence" value="ECO:0007669"/>
    <property type="project" value="TreeGrafter"/>
</dbReference>
<dbReference type="CDD" id="cd16913">
    <property type="entry name" value="YkuD_like"/>
    <property type="match status" value="1"/>
</dbReference>
<dbReference type="AlphaFoldDB" id="A0A2G9WQT6"/>
<keyword evidence="8 9" id="KW-0961">Cell wall biogenesis/degradation</keyword>
<evidence type="ECO:0000256" key="7">
    <source>
        <dbReference type="ARBA" id="ARBA00022984"/>
    </source>
</evidence>
<dbReference type="InterPro" id="IPR050979">
    <property type="entry name" value="LD-transpeptidase"/>
</dbReference>
<dbReference type="GO" id="GO:0005576">
    <property type="term" value="C:extracellular region"/>
    <property type="evidence" value="ECO:0007669"/>
    <property type="project" value="TreeGrafter"/>
</dbReference>
<evidence type="ECO:0000256" key="5">
    <source>
        <dbReference type="ARBA" id="ARBA00022801"/>
    </source>
</evidence>
<dbReference type="GO" id="GO:0008360">
    <property type="term" value="P:regulation of cell shape"/>
    <property type="evidence" value="ECO:0007669"/>
    <property type="project" value="UniProtKB-UniRule"/>
</dbReference>
<evidence type="ECO:0000259" key="11">
    <source>
        <dbReference type="PROSITE" id="PS52029"/>
    </source>
</evidence>
<dbReference type="InterPro" id="IPR038063">
    <property type="entry name" value="Transpep_catalytic_dom"/>
</dbReference>
<feature type="active site" description="Nucleophile" evidence="9">
    <location>
        <position position="198"/>
    </location>
</feature>
<feature type="chain" id="PRO_5013621211" description="L,D-TPase catalytic domain-containing protein" evidence="10">
    <location>
        <begin position="18"/>
        <end position="229"/>
    </location>
</feature>
<dbReference type="GO" id="GO:0071972">
    <property type="term" value="F:peptidoglycan L,D-transpeptidase activity"/>
    <property type="evidence" value="ECO:0007669"/>
    <property type="project" value="TreeGrafter"/>
</dbReference>